<proteinExistence type="predicted"/>
<feature type="compositionally biased region" description="Pro residues" evidence="7">
    <location>
        <begin position="73"/>
        <end position="83"/>
    </location>
</feature>
<keyword evidence="11" id="KW-0449">Lipoprotein</keyword>
<sequence>MPDHAGPDTDGLSVALRQLIADAPSALPLPPAEVHRAGVRRLRRRRIALGSATVLTAAVVIAGGLRSGTAPQPSAPPAAPPSPTAGRTAAAAPVAVIDTDSHRMTVTGNDGRTTVLDVTAGRPGNETPGGRMTVQDKLPKVGLSDDGASGGQEGATADWCVRLGRPDSATPAYVCSMPWLPASGIGQANTTRGAVGLLPDDARWFYDHVEPGDTVEVVGSSAGGPSGAPPSP</sequence>
<comment type="caution">
    <text evidence="6">Lacks conserved residue(s) required for the propagation of feature annotation.</text>
</comment>
<dbReference type="GO" id="GO:0008360">
    <property type="term" value="P:regulation of cell shape"/>
    <property type="evidence" value="ECO:0007669"/>
    <property type="project" value="UniProtKB-UniRule"/>
</dbReference>
<evidence type="ECO:0000256" key="1">
    <source>
        <dbReference type="ARBA" id="ARBA00004752"/>
    </source>
</evidence>
<dbReference type="InterPro" id="IPR038063">
    <property type="entry name" value="Transpep_catalytic_dom"/>
</dbReference>
<keyword evidence="8" id="KW-0472">Membrane</keyword>
<dbReference type="EMBL" id="RKQG01000002">
    <property type="protein sequence ID" value="RPE28481.1"/>
    <property type="molecule type" value="Genomic_DNA"/>
</dbReference>
<dbReference type="PANTHER" id="PTHR30582:SF2">
    <property type="entry name" value="L,D-TRANSPEPTIDASE YCIB-RELATED"/>
    <property type="match status" value="1"/>
</dbReference>
<evidence type="ECO:0000256" key="4">
    <source>
        <dbReference type="ARBA" id="ARBA00022984"/>
    </source>
</evidence>
<evidence type="ECO:0000259" key="9">
    <source>
        <dbReference type="PROSITE" id="PS52029"/>
    </source>
</evidence>
<evidence type="ECO:0000313" key="11">
    <source>
        <dbReference type="EMBL" id="RPE31885.1"/>
    </source>
</evidence>
<evidence type="ECO:0000313" key="12">
    <source>
        <dbReference type="Proteomes" id="UP000266906"/>
    </source>
</evidence>
<name>A0A3N4RMA0_9ACTN</name>
<dbReference type="GO" id="GO:0005576">
    <property type="term" value="C:extracellular region"/>
    <property type="evidence" value="ECO:0007669"/>
    <property type="project" value="TreeGrafter"/>
</dbReference>
<keyword evidence="3 6" id="KW-0133">Cell shape</keyword>
<keyword evidence="12" id="KW-1185">Reference proteome</keyword>
<accession>A0A3N4RMA0</accession>
<feature type="region of interest" description="Disordered" evidence="7">
    <location>
        <begin position="67"/>
        <end position="91"/>
    </location>
</feature>
<dbReference type="InterPro" id="IPR005490">
    <property type="entry name" value="LD_TPept_cat_dom"/>
</dbReference>
<dbReference type="PROSITE" id="PS52029">
    <property type="entry name" value="LD_TPASE"/>
    <property type="match status" value="1"/>
</dbReference>
<evidence type="ECO:0000256" key="3">
    <source>
        <dbReference type="ARBA" id="ARBA00022960"/>
    </source>
</evidence>
<dbReference type="GO" id="GO:0018104">
    <property type="term" value="P:peptidoglycan-protein cross-linking"/>
    <property type="evidence" value="ECO:0007669"/>
    <property type="project" value="TreeGrafter"/>
</dbReference>
<dbReference type="PANTHER" id="PTHR30582">
    <property type="entry name" value="L,D-TRANSPEPTIDASE"/>
    <property type="match status" value="1"/>
</dbReference>
<keyword evidence="8" id="KW-0812">Transmembrane</keyword>
<evidence type="ECO:0000256" key="2">
    <source>
        <dbReference type="ARBA" id="ARBA00022679"/>
    </source>
</evidence>
<feature type="domain" description="L,D-TPase catalytic" evidence="9">
    <location>
        <begin position="93"/>
        <end position="218"/>
    </location>
</feature>
<dbReference type="GO" id="GO:0071972">
    <property type="term" value="F:peptidoglycan L,D-transpeptidase activity"/>
    <property type="evidence" value="ECO:0007669"/>
    <property type="project" value="TreeGrafter"/>
</dbReference>
<gene>
    <name evidence="11" type="ORF">EDD38_0126</name>
    <name evidence="10" type="ORF">EDD38_5615</name>
</gene>
<keyword evidence="8" id="KW-1133">Transmembrane helix</keyword>
<keyword evidence="5 6" id="KW-0961">Cell wall biogenesis/degradation</keyword>
<dbReference type="Gene3D" id="2.40.440.10">
    <property type="entry name" value="L,D-transpeptidase catalytic domain-like"/>
    <property type="match status" value="1"/>
</dbReference>
<keyword evidence="4 6" id="KW-0573">Peptidoglycan synthesis</keyword>
<feature type="region of interest" description="Disordered" evidence="7">
    <location>
        <begin position="104"/>
        <end position="136"/>
    </location>
</feature>
<comment type="caution">
    <text evidence="11">The sequence shown here is derived from an EMBL/GenBank/DDBJ whole genome shotgun (WGS) entry which is preliminary data.</text>
</comment>
<feature type="transmembrane region" description="Helical" evidence="8">
    <location>
        <begin position="47"/>
        <end position="65"/>
    </location>
</feature>
<evidence type="ECO:0000256" key="7">
    <source>
        <dbReference type="SAM" id="MobiDB-lite"/>
    </source>
</evidence>
<dbReference type="UniPathway" id="UPA00219"/>
<reference evidence="11 12" key="1">
    <citation type="submission" date="2018-11" db="EMBL/GenBank/DDBJ databases">
        <title>Sequencing the genomes of 1000 actinobacteria strains.</title>
        <authorList>
            <person name="Klenk H.-P."/>
        </authorList>
    </citation>
    <scope>NUCLEOTIDE SEQUENCE [LARGE SCALE GENOMIC DNA]</scope>
    <source>
        <strain evidence="11 12">DSM 44781</strain>
    </source>
</reference>
<protein>
    <submittedName>
        <fullName evidence="11">Lipoprotein-anchoring transpeptidase ErfK/SrfK</fullName>
    </submittedName>
</protein>
<dbReference type="CDD" id="cd16913">
    <property type="entry name" value="YkuD_like"/>
    <property type="match status" value="1"/>
</dbReference>
<dbReference type="EMBL" id="RKQG01000001">
    <property type="protein sequence ID" value="RPE31885.1"/>
    <property type="molecule type" value="Genomic_DNA"/>
</dbReference>
<evidence type="ECO:0000256" key="6">
    <source>
        <dbReference type="PROSITE-ProRule" id="PRU01373"/>
    </source>
</evidence>
<keyword evidence="2" id="KW-0808">Transferase</keyword>
<dbReference type="Proteomes" id="UP000266906">
    <property type="component" value="Unassembled WGS sequence"/>
</dbReference>
<dbReference type="SUPFAM" id="SSF141523">
    <property type="entry name" value="L,D-transpeptidase catalytic domain-like"/>
    <property type="match status" value="1"/>
</dbReference>
<organism evidence="11 12">
    <name type="scientific">Kitasatospora cineracea</name>
    <dbReference type="NCBI Taxonomy" id="88074"/>
    <lineage>
        <taxon>Bacteria</taxon>
        <taxon>Bacillati</taxon>
        <taxon>Actinomycetota</taxon>
        <taxon>Actinomycetes</taxon>
        <taxon>Kitasatosporales</taxon>
        <taxon>Streptomycetaceae</taxon>
        <taxon>Kitasatospora</taxon>
    </lineage>
</organism>
<dbReference type="GO" id="GO:0071555">
    <property type="term" value="P:cell wall organization"/>
    <property type="evidence" value="ECO:0007669"/>
    <property type="project" value="UniProtKB-UniRule"/>
</dbReference>
<dbReference type="RefSeq" id="WP_123817010.1">
    <property type="nucleotide sequence ID" value="NZ_RKQG01000001.1"/>
</dbReference>
<dbReference type="InterPro" id="IPR050979">
    <property type="entry name" value="LD-transpeptidase"/>
</dbReference>
<dbReference type="AlphaFoldDB" id="A0A3N4RMA0"/>
<comment type="pathway">
    <text evidence="1 6">Cell wall biogenesis; peptidoglycan biosynthesis.</text>
</comment>
<evidence type="ECO:0000256" key="8">
    <source>
        <dbReference type="SAM" id="Phobius"/>
    </source>
</evidence>
<dbReference type="GO" id="GO:0016740">
    <property type="term" value="F:transferase activity"/>
    <property type="evidence" value="ECO:0007669"/>
    <property type="project" value="UniProtKB-KW"/>
</dbReference>
<dbReference type="Pfam" id="PF03734">
    <property type="entry name" value="YkuD"/>
    <property type="match status" value="1"/>
</dbReference>
<evidence type="ECO:0000256" key="5">
    <source>
        <dbReference type="ARBA" id="ARBA00023316"/>
    </source>
</evidence>
<evidence type="ECO:0000313" key="10">
    <source>
        <dbReference type="EMBL" id="RPE28481.1"/>
    </source>
</evidence>